<dbReference type="SMART" id="SM00343">
    <property type="entry name" value="ZnF_C2HC"/>
    <property type="match status" value="1"/>
</dbReference>
<keyword evidence="1" id="KW-0479">Metal-binding</keyword>
<name>A0A8J5M3W7_ZINOF</name>
<dbReference type="Pfam" id="PF22936">
    <property type="entry name" value="Pol_BBD"/>
    <property type="match status" value="1"/>
</dbReference>
<organism evidence="3 4">
    <name type="scientific">Zingiber officinale</name>
    <name type="common">Ginger</name>
    <name type="synonym">Amomum zingiber</name>
    <dbReference type="NCBI Taxonomy" id="94328"/>
    <lineage>
        <taxon>Eukaryota</taxon>
        <taxon>Viridiplantae</taxon>
        <taxon>Streptophyta</taxon>
        <taxon>Embryophyta</taxon>
        <taxon>Tracheophyta</taxon>
        <taxon>Spermatophyta</taxon>
        <taxon>Magnoliopsida</taxon>
        <taxon>Liliopsida</taxon>
        <taxon>Zingiberales</taxon>
        <taxon>Zingiberaceae</taxon>
        <taxon>Zingiber</taxon>
    </lineage>
</organism>
<dbReference type="Pfam" id="PF13976">
    <property type="entry name" value="gag_pre-integrs"/>
    <property type="match status" value="1"/>
</dbReference>
<sequence>MTQSINVKHVLIAVRIPVSLHSHATSVPIFNGLNFFDWSEQVQFHLGVLDLDLALQVEKPAAITNASGNEERAHYKAWERSNRLSLMFMRMSIANNIKSALPKTESAKEFMEFVKERSQTADKSLAGTLMGTLTTMKFDGSRTMHEHVIEMTNIAARLKSLGMEVDENFLVQFIMNSLPSEYGPFQMNYNTMKDKWNVHELHSMLVQEETRLKNQGNHSIHYVNHQGAGKKIEKRHGKGKGQLKICESSAKIQKKESNKNKCHFCGKFGHFQKDCQKRKAWFEKKGKLIAYVCLESNLTEVPHNTWWLDSGGTTHVSNTMQGFLTIQTISPNEKFVLMGNRVKVPVKAVGTYRLILDTGHHLDLYETLYVPSISRNLVSVSKLDVAGYYFKFGNGCFSLYKHTYMIGSGMLCDGLYKFNLDSMYSETLLTLHQVGTKRSLVNERSAYLWHKRLGHISKEKMKRLVNNDILPDLDFTDLNFCVDCIKGKQTKHTKKGATRSTQLLEIVHTDICGPFDSSSFER</sequence>
<proteinExistence type="predicted"/>
<keyword evidence="4" id="KW-1185">Reference proteome</keyword>
<comment type="caution">
    <text evidence="3">The sequence shown here is derived from an EMBL/GenBank/DDBJ whole genome shotgun (WGS) entry which is preliminary data.</text>
</comment>
<gene>
    <name evidence="3" type="ORF">ZIOFF_004722</name>
</gene>
<dbReference type="GO" id="GO:0008270">
    <property type="term" value="F:zinc ion binding"/>
    <property type="evidence" value="ECO:0007669"/>
    <property type="project" value="UniProtKB-KW"/>
</dbReference>
<dbReference type="EMBL" id="JACMSC010000002">
    <property type="protein sequence ID" value="KAG6530953.1"/>
    <property type="molecule type" value="Genomic_DNA"/>
</dbReference>
<dbReference type="InterPro" id="IPR025724">
    <property type="entry name" value="GAG-pre-integrase_dom"/>
</dbReference>
<dbReference type="PANTHER" id="PTHR47592">
    <property type="entry name" value="PBF68 PROTEIN"/>
    <property type="match status" value="1"/>
</dbReference>
<dbReference type="AlphaFoldDB" id="A0A8J5M3W7"/>
<evidence type="ECO:0000259" key="2">
    <source>
        <dbReference type="PROSITE" id="PS50158"/>
    </source>
</evidence>
<feature type="domain" description="CCHC-type" evidence="2">
    <location>
        <begin position="261"/>
        <end position="277"/>
    </location>
</feature>
<dbReference type="Proteomes" id="UP000734854">
    <property type="component" value="Unassembled WGS sequence"/>
</dbReference>
<dbReference type="GO" id="GO:0003676">
    <property type="term" value="F:nucleic acid binding"/>
    <property type="evidence" value="ECO:0007669"/>
    <property type="project" value="InterPro"/>
</dbReference>
<dbReference type="InterPro" id="IPR054722">
    <property type="entry name" value="PolX-like_BBD"/>
</dbReference>
<dbReference type="SUPFAM" id="SSF57756">
    <property type="entry name" value="Retrovirus zinc finger-like domains"/>
    <property type="match status" value="1"/>
</dbReference>
<keyword evidence="1" id="KW-0862">Zinc</keyword>
<dbReference type="InterPro" id="IPR036875">
    <property type="entry name" value="Znf_CCHC_sf"/>
</dbReference>
<dbReference type="PROSITE" id="PS50158">
    <property type="entry name" value="ZF_CCHC"/>
    <property type="match status" value="1"/>
</dbReference>
<dbReference type="InterPro" id="IPR001878">
    <property type="entry name" value="Znf_CCHC"/>
</dbReference>
<evidence type="ECO:0000256" key="1">
    <source>
        <dbReference type="PROSITE-ProRule" id="PRU00047"/>
    </source>
</evidence>
<accession>A0A8J5M3W7</accession>
<keyword evidence="1" id="KW-0863">Zinc-finger</keyword>
<reference evidence="3 4" key="1">
    <citation type="submission" date="2020-08" db="EMBL/GenBank/DDBJ databases">
        <title>Plant Genome Project.</title>
        <authorList>
            <person name="Zhang R.-G."/>
        </authorList>
    </citation>
    <scope>NUCLEOTIDE SEQUENCE [LARGE SCALE GENOMIC DNA]</scope>
    <source>
        <tissue evidence="3">Rhizome</tissue>
    </source>
</reference>
<evidence type="ECO:0000313" key="4">
    <source>
        <dbReference type="Proteomes" id="UP000734854"/>
    </source>
</evidence>
<dbReference type="Pfam" id="PF14223">
    <property type="entry name" value="Retrotran_gag_2"/>
    <property type="match status" value="1"/>
</dbReference>
<dbReference type="PANTHER" id="PTHR47592:SF27">
    <property type="entry name" value="OS08G0421700 PROTEIN"/>
    <property type="match status" value="1"/>
</dbReference>
<protein>
    <recommendedName>
        <fullName evidence="2">CCHC-type domain-containing protein</fullName>
    </recommendedName>
</protein>
<evidence type="ECO:0000313" key="3">
    <source>
        <dbReference type="EMBL" id="KAG6530953.1"/>
    </source>
</evidence>